<feature type="region of interest" description="Disordered" evidence="2">
    <location>
        <begin position="347"/>
        <end position="490"/>
    </location>
</feature>
<feature type="compositionally biased region" description="Low complexity" evidence="2">
    <location>
        <begin position="13"/>
        <end position="23"/>
    </location>
</feature>
<keyword evidence="1" id="KW-0175">Coiled coil</keyword>
<feature type="compositionally biased region" description="Low complexity" evidence="2">
    <location>
        <begin position="42"/>
        <end position="73"/>
    </location>
</feature>
<evidence type="ECO:0000313" key="4">
    <source>
        <dbReference type="Proteomes" id="UP000230002"/>
    </source>
</evidence>
<evidence type="ECO:0000256" key="1">
    <source>
        <dbReference type="SAM" id="Coils"/>
    </source>
</evidence>
<evidence type="ECO:0000256" key="2">
    <source>
        <dbReference type="SAM" id="MobiDB-lite"/>
    </source>
</evidence>
<dbReference type="EMBL" id="AYKW01000008">
    <property type="protein sequence ID" value="PIL33264.1"/>
    <property type="molecule type" value="Genomic_DNA"/>
</dbReference>
<feature type="compositionally biased region" description="Basic and acidic residues" evidence="2">
    <location>
        <begin position="447"/>
        <end position="461"/>
    </location>
</feature>
<proteinExistence type="predicted"/>
<sequence>MSPGSKGRQPKNDSASAMSVMADAEVHQTSGTAPPRTALARSCSSPSSLCSPSDPSNSRSSSTTSHNSVLNTLKPTTVPNSNLGASSVLHALPTTALSHLPPLPPSPSSPAPSLRSIQAETSNPGQNTSRGENTQSDELVAPLLDSFASLHVEDGVAKAGEAGPSPPLCPPLDRATLLTKSGTNPYFVATVARVKETQDGLRRNVGRLDQDVVEARARAIHQLTSAMNILVRAQDKVDQQQSSMETDRNVAAELIDELDSKLHKAERDITTLRAKQAAVGLLEKMFSDIASLRTQDEDLRARALQTSDARIAMRGLTDEIATIIAQLLAHNTAARQYTYVPRPSFASDTSLEEHSGDSVSSSQSFGDVPSPHGLHFAKQQRGGASSQDHEDECGDEGEDEGEGEGEDKDQDEVEVEDENCKNGGCGGSLNGSHSSNESRDGSAVTRGDGKKNKSRTDEGNNRPRATSESAVACDNGSSGLSKSIPNHPFP</sequence>
<comment type="caution">
    <text evidence="3">The sequence shown here is derived from an EMBL/GenBank/DDBJ whole genome shotgun (WGS) entry which is preliminary data.</text>
</comment>
<keyword evidence="4" id="KW-1185">Reference proteome</keyword>
<dbReference type="Proteomes" id="UP000230002">
    <property type="component" value="Unassembled WGS sequence"/>
</dbReference>
<feature type="region of interest" description="Disordered" evidence="2">
    <location>
        <begin position="1"/>
        <end position="78"/>
    </location>
</feature>
<feature type="compositionally biased region" description="Low complexity" evidence="2">
    <location>
        <begin position="357"/>
        <end position="371"/>
    </location>
</feature>
<name>A0A2G8SHL1_9APHY</name>
<organism evidence="3 4">
    <name type="scientific">Ganoderma sinense ZZ0214-1</name>
    <dbReference type="NCBI Taxonomy" id="1077348"/>
    <lineage>
        <taxon>Eukaryota</taxon>
        <taxon>Fungi</taxon>
        <taxon>Dikarya</taxon>
        <taxon>Basidiomycota</taxon>
        <taxon>Agaricomycotina</taxon>
        <taxon>Agaricomycetes</taxon>
        <taxon>Polyporales</taxon>
        <taxon>Polyporaceae</taxon>
        <taxon>Ganoderma</taxon>
    </lineage>
</organism>
<gene>
    <name evidence="3" type="ORF">GSI_04714</name>
</gene>
<feature type="compositionally biased region" description="Polar residues" evidence="2">
    <location>
        <begin position="115"/>
        <end position="133"/>
    </location>
</feature>
<evidence type="ECO:0000313" key="3">
    <source>
        <dbReference type="EMBL" id="PIL33264.1"/>
    </source>
</evidence>
<dbReference type="AlphaFoldDB" id="A0A2G8SHL1"/>
<reference evidence="3 4" key="1">
    <citation type="journal article" date="2015" name="Sci. Rep.">
        <title>Chromosome-level genome map provides insights into diverse defense mechanisms in the medicinal fungus Ganoderma sinense.</title>
        <authorList>
            <person name="Zhu Y."/>
            <person name="Xu J."/>
            <person name="Sun C."/>
            <person name="Zhou S."/>
            <person name="Xu H."/>
            <person name="Nelson D.R."/>
            <person name="Qian J."/>
            <person name="Song J."/>
            <person name="Luo H."/>
            <person name="Xiang L."/>
            <person name="Li Y."/>
            <person name="Xu Z."/>
            <person name="Ji A."/>
            <person name="Wang L."/>
            <person name="Lu S."/>
            <person name="Hayward A."/>
            <person name="Sun W."/>
            <person name="Li X."/>
            <person name="Schwartz D.C."/>
            <person name="Wang Y."/>
            <person name="Chen S."/>
        </authorList>
    </citation>
    <scope>NUCLEOTIDE SEQUENCE [LARGE SCALE GENOMIC DNA]</scope>
    <source>
        <strain evidence="3 4">ZZ0214-1</strain>
    </source>
</reference>
<feature type="region of interest" description="Disordered" evidence="2">
    <location>
        <begin position="96"/>
        <end position="133"/>
    </location>
</feature>
<feature type="compositionally biased region" description="Acidic residues" evidence="2">
    <location>
        <begin position="389"/>
        <end position="417"/>
    </location>
</feature>
<feature type="compositionally biased region" description="Pro residues" evidence="2">
    <location>
        <begin position="101"/>
        <end position="110"/>
    </location>
</feature>
<feature type="compositionally biased region" description="Polar residues" evidence="2">
    <location>
        <begin position="463"/>
        <end position="484"/>
    </location>
</feature>
<accession>A0A2G8SHL1</accession>
<protein>
    <submittedName>
        <fullName evidence="3">Uncharacterized protein</fullName>
    </submittedName>
</protein>
<feature type="coiled-coil region" evidence="1">
    <location>
        <begin position="248"/>
        <end position="275"/>
    </location>
</feature>